<proteinExistence type="predicted"/>
<dbReference type="InParanoid" id="A0A1Z5JBH8"/>
<dbReference type="OrthoDB" id="44517at2759"/>
<protein>
    <recommendedName>
        <fullName evidence="3">FAS1 domain-containing protein</fullName>
    </recommendedName>
</protein>
<dbReference type="Gene3D" id="2.30.180.10">
    <property type="entry name" value="FAS1 domain"/>
    <property type="match status" value="4"/>
</dbReference>
<feature type="region of interest" description="Disordered" evidence="1">
    <location>
        <begin position="381"/>
        <end position="406"/>
    </location>
</feature>
<feature type="domain" description="FAS1" evidence="3">
    <location>
        <begin position="611"/>
        <end position="751"/>
    </location>
</feature>
<dbReference type="GO" id="GO:0005615">
    <property type="term" value="C:extracellular space"/>
    <property type="evidence" value="ECO:0007669"/>
    <property type="project" value="TreeGrafter"/>
</dbReference>
<comment type="caution">
    <text evidence="4">The sequence shown here is derived from an EMBL/GenBank/DDBJ whole genome shotgun (WGS) entry which is preliminary data.</text>
</comment>
<gene>
    <name evidence="4" type="ORF">FisN_9Hh212</name>
</gene>
<feature type="domain" description="FAS1" evidence="3">
    <location>
        <begin position="415"/>
        <end position="538"/>
    </location>
</feature>
<dbReference type="EMBL" id="BDSP01000036">
    <property type="protein sequence ID" value="GAX11121.1"/>
    <property type="molecule type" value="Genomic_DNA"/>
</dbReference>
<evidence type="ECO:0000256" key="1">
    <source>
        <dbReference type="SAM" id="MobiDB-lite"/>
    </source>
</evidence>
<evidence type="ECO:0000313" key="5">
    <source>
        <dbReference type="Proteomes" id="UP000198406"/>
    </source>
</evidence>
<feature type="domain" description="FAS1" evidence="3">
    <location>
        <begin position="45"/>
        <end position="182"/>
    </location>
</feature>
<feature type="compositionally biased region" description="Acidic residues" evidence="1">
    <location>
        <begin position="195"/>
        <end position="205"/>
    </location>
</feature>
<evidence type="ECO:0000313" key="4">
    <source>
        <dbReference type="EMBL" id="GAX11121.1"/>
    </source>
</evidence>
<accession>A0A1Z5JBH8</accession>
<feature type="compositionally biased region" description="Polar residues" evidence="1">
    <location>
        <begin position="207"/>
        <end position="220"/>
    </location>
</feature>
<reference evidence="4 5" key="1">
    <citation type="journal article" date="2015" name="Plant Cell">
        <title>Oil accumulation by the oleaginous diatom Fistulifera solaris as revealed by the genome and transcriptome.</title>
        <authorList>
            <person name="Tanaka T."/>
            <person name="Maeda Y."/>
            <person name="Veluchamy A."/>
            <person name="Tanaka M."/>
            <person name="Abida H."/>
            <person name="Marechal E."/>
            <person name="Bowler C."/>
            <person name="Muto M."/>
            <person name="Sunaga Y."/>
            <person name="Tanaka M."/>
            <person name="Yoshino T."/>
            <person name="Taniguchi T."/>
            <person name="Fukuda Y."/>
            <person name="Nemoto M."/>
            <person name="Matsumoto M."/>
            <person name="Wong P.S."/>
            <person name="Aburatani S."/>
            <person name="Fujibuchi W."/>
        </authorList>
    </citation>
    <scope>NUCLEOTIDE SEQUENCE [LARGE SCALE GENOMIC DNA]</scope>
    <source>
        <strain evidence="4 5">JPCC DA0580</strain>
    </source>
</reference>
<evidence type="ECO:0000256" key="2">
    <source>
        <dbReference type="SAM" id="SignalP"/>
    </source>
</evidence>
<dbReference type="AlphaFoldDB" id="A0A1Z5JBH8"/>
<dbReference type="Pfam" id="PF02469">
    <property type="entry name" value="Fasciclin"/>
    <property type="match status" value="4"/>
</dbReference>
<evidence type="ECO:0000259" key="3">
    <source>
        <dbReference type="PROSITE" id="PS50213"/>
    </source>
</evidence>
<dbReference type="Proteomes" id="UP000198406">
    <property type="component" value="Unassembled WGS sequence"/>
</dbReference>
<dbReference type="FunFam" id="2.30.180.10:FF:000032">
    <property type="entry name" value="Fasciclin domain-containing protein, putative"/>
    <property type="match status" value="1"/>
</dbReference>
<feature type="region of interest" description="Disordered" evidence="1">
    <location>
        <begin position="195"/>
        <end position="220"/>
    </location>
</feature>
<name>A0A1Z5JBH8_FISSO</name>
<dbReference type="SMART" id="SM00554">
    <property type="entry name" value="FAS1"/>
    <property type="match status" value="4"/>
</dbReference>
<keyword evidence="2" id="KW-0732">Signal</keyword>
<dbReference type="InterPro" id="IPR036378">
    <property type="entry name" value="FAS1_dom_sf"/>
</dbReference>
<feature type="compositionally biased region" description="Basic and acidic residues" evidence="1">
    <location>
        <begin position="772"/>
        <end position="792"/>
    </location>
</feature>
<keyword evidence="5" id="KW-1185">Reference proteome</keyword>
<dbReference type="PANTHER" id="PTHR10900:SF77">
    <property type="entry name" value="FI19380P1"/>
    <property type="match status" value="1"/>
</dbReference>
<sequence length="792" mass="84823">MTSLWNLIIATLVAYASATMPGAAQGATATMPEIESVNEVAPTACRTIPETICSIVNLSTLCAAVTQAGLAGTLSEGSYTVFAPTDDAFSTLGTEMLDAVLADNDLLTDILLYHVVDEVLLSTDLECNGSVRMANAEETTTVCANDCLYQKGNGNSWESLPRIISQNLQTCSGRIHVLNRVLLPDIEDRMVDTVTEEPEAQEENNESTPPEQEQNNEATPTTCSNIAEIACSTEELSTLCAAVTQAGLEEMLSGGSFTVFAPTNEGFTNLGSELLNVVLTNNTFLTDILLYHLVDEVILSNDLECNGSITMANGEETTTVCVDNAIFQTCAGNAPDAMPQIIRSNLACNGQIYVVDQVILPTLEDVIIETETEETVPVVEDERNDSSDYGTPDAAEEIVPQPEPEPVEEAVPTACKTIPEIICGIANLTTLCSAVTQAGLAGTLSEGSFTVFAPTDDAFSTLGTEMLDAVLADNDLLTNILLYHVVDEVLLSTDLECNGSVRMVNGGETTTICANECLYQKGDGNSPDAMPHIISQYLQTCPQGNAQIYVVNQVILPTLEDVIIETETEETVPVVEDERNDSSDYGMPDAAEEIVPQPEPEPVEEAVPTACKTIPEIICSIANLTTLCSAVTQAGLAGTLSEGSFTVFAPTDDAFSTLGTEMLDAVLADNDLLTDILLYHVVDKVLLSTDLECNGSVRMANAEETTTVCANDCLYQKGNGNSWESLPRIISQYLQTCPEGNAQIYVVNQVILPNMENVMVETETEETVPVGEEERNDSSDCETAKRARRATD</sequence>
<feature type="signal peptide" evidence="2">
    <location>
        <begin position="1"/>
        <end position="18"/>
    </location>
</feature>
<dbReference type="PROSITE" id="PS50213">
    <property type="entry name" value="FAS1"/>
    <property type="match status" value="4"/>
</dbReference>
<dbReference type="InterPro" id="IPR050904">
    <property type="entry name" value="Adhesion/Biosynth-related"/>
</dbReference>
<feature type="chain" id="PRO_5012487160" description="FAS1 domain-containing protein" evidence="2">
    <location>
        <begin position="19"/>
        <end position="792"/>
    </location>
</feature>
<dbReference type="SUPFAM" id="SSF82153">
    <property type="entry name" value="FAS1 domain"/>
    <property type="match status" value="4"/>
</dbReference>
<dbReference type="PANTHER" id="PTHR10900">
    <property type="entry name" value="PERIOSTIN-RELATED"/>
    <property type="match status" value="1"/>
</dbReference>
<dbReference type="InterPro" id="IPR000782">
    <property type="entry name" value="FAS1_domain"/>
</dbReference>
<feature type="region of interest" description="Disordered" evidence="1">
    <location>
        <begin position="764"/>
        <end position="792"/>
    </location>
</feature>
<organism evidence="4 5">
    <name type="scientific">Fistulifera solaris</name>
    <name type="common">Oleaginous diatom</name>
    <dbReference type="NCBI Taxonomy" id="1519565"/>
    <lineage>
        <taxon>Eukaryota</taxon>
        <taxon>Sar</taxon>
        <taxon>Stramenopiles</taxon>
        <taxon>Ochrophyta</taxon>
        <taxon>Bacillariophyta</taxon>
        <taxon>Bacillariophyceae</taxon>
        <taxon>Bacillariophycidae</taxon>
        <taxon>Naviculales</taxon>
        <taxon>Naviculaceae</taxon>
        <taxon>Fistulifera</taxon>
    </lineage>
</organism>
<feature type="domain" description="FAS1" evidence="3">
    <location>
        <begin position="223"/>
        <end position="359"/>
    </location>
</feature>